<organism evidence="1 2">
    <name type="scientific">Cellulosimicrobium funkei</name>
    <dbReference type="NCBI Taxonomy" id="264251"/>
    <lineage>
        <taxon>Bacteria</taxon>
        <taxon>Bacillati</taxon>
        <taxon>Actinomycetota</taxon>
        <taxon>Actinomycetes</taxon>
        <taxon>Micrococcales</taxon>
        <taxon>Promicromonosporaceae</taxon>
        <taxon>Cellulosimicrobium</taxon>
    </lineage>
</organism>
<dbReference type="Gene3D" id="3.40.50.1860">
    <property type="match status" value="2"/>
</dbReference>
<dbReference type="EMBL" id="SOZH01000011">
    <property type="protein sequence ID" value="TFF05047.1"/>
    <property type="molecule type" value="Genomic_DNA"/>
</dbReference>
<reference evidence="1 2" key="1">
    <citation type="submission" date="2019-03" db="EMBL/GenBank/DDBJ databases">
        <title>Cellulosimicrobium funkei JCM14302 Assembly.</title>
        <authorList>
            <person name="Dou T."/>
        </authorList>
    </citation>
    <scope>NUCLEOTIDE SEQUENCE [LARGE SCALE GENOMIC DNA]</scope>
    <source>
        <strain evidence="1 2">JCM 14302</strain>
    </source>
</reference>
<dbReference type="GO" id="GO:0047661">
    <property type="term" value="F:amino-acid racemase activity"/>
    <property type="evidence" value="ECO:0007669"/>
    <property type="project" value="InterPro"/>
</dbReference>
<proteinExistence type="predicted"/>
<evidence type="ECO:0000313" key="1">
    <source>
        <dbReference type="EMBL" id="TFF05047.1"/>
    </source>
</evidence>
<dbReference type="Pfam" id="PF01177">
    <property type="entry name" value="Asp_Glu_race"/>
    <property type="match status" value="1"/>
</dbReference>
<comment type="caution">
    <text evidence="1">The sequence shown here is derived from an EMBL/GenBank/DDBJ whole genome shotgun (WGS) entry which is preliminary data.</text>
</comment>
<evidence type="ECO:0000313" key="2">
    <source>
        <dbReference type="Proteomes" id="UP000298003"/>
    </source>
</evidence>
<dbReference type="InterPro" id="IPR015942">
    <property type="entry name" value="Asp/Glu/hydantoin_racemase"/>
</dbReference>
<dbReference type="Proteomes" id="UP000298003">
    <property type="component" value="Unassembled WGS sequence"/>
</dbReference>
<keyword evidence="2" id="KW-1185">Reference proteome</keyword>
<dbReference type="InterPro" id="IPR001920">
    <property type="entry name" value="Asp/Glu_race"/>
</dbReference>
<sequence length="214" mass="21516">MIGFLHTAEVHVATFGALVDEVAPGEGHTHRVDVPLLDAARGGVPVAARVRAHVEALAAAGASAVVCTCSTLGPVAESAGRGSSVVPVVRVDAPLAAEAVRDGGRVAVVVALASTLAPTTELLADAARRAGTQVELEPVVCGDAWAAFEAGDLTAYHRAVADAVRDAVARRRPDVVVLAQASMAPAAPLLADVPVRVLTSPGSAVARAVELARA</sequence>
<accession>A0A4Y8QYH6</accession>
<protein>
    <submittedName>
        <fullName evidence="1">Arylsulfatase</fullName>
    </submittedName>
</protein>
<name>A0A4Y8QYH6_9MICO</name>
<gene>
    <name evidence="1" type="ORF">E1O70_17195</name>
</gene>
<dbReference type="AlphaFoldDB" id="A0A4Y8QYH6"/>
<dbReference type="RefSeq" id="WP_061267952.1">
    <property type="nucleotide sequence ID" value="NZ_SOZH01000011.1"/>
</dbReference>
<dbReference type="GeneID" id="95686223"/>